<dbReference type="EMBL" id="KN716366">
    <property type="protein sequence ID" value="KJH46167.1"/>
    <property type="molecule type" value="Genomic_DNA"/>
</dbReference>
<reference evidence="7" key="2">
    <citation type="journal article" date="2016" name="Sci. Rep.">
        <title>Dictyocaulus viviparus genome, variome and transcriptome elucidate lungworm biology and support future intervention.</title>
        <authorList>
            <person name="McNulty S.N."/>
            <person name="Strube C."/>
            <person name="Rosa B.A."/>
            <person name="Martin J.C."/>
            <person name="Tyagi R."/>
            <person name="Choi Y.J."/>
            <person name="Wang Q."/>
            <person name="Hallsworth Pepin K."/>
            <person name="Zhang X."/>
            <person name="Ozersky P."/>
            <person name="Wilson R.K."/>
            <person name="Sternberg P.W."/>
            <person name="Gasser R.B."/>
            <person name="Mitreva M."/>
        </authorList>
    </citation>
    <scope>NUCLEOTIDE SEQUENCE [LARGE SCALE GENOMIC DNA]</scope>
    <source>
        <strain evidence="7">HannoverDv2000</strain>
    </source>
</reference>
<dbReference type="GO" id="GO:0003779">
    <property type="term" value="F:actin binding"/>
    <property type="evidence" value="ECO:0007669"/>
    <property type="project" value="UniProtKB-KW"/>
</dbReference>
<feature type="repeat" description="RPEL" evidence="4">
    <location>
        <begin position="282"/>
        <end position="307"/>
    </location>
</feature>
<feature type="region of interest" description="Disordered" evidence="5">
    <location>
        <begin position="197"/>
        <end position="236"/>
    </location>
</feature>
<dbReference type="STRING" id="29172.A0A0D8XQW1"/>
<proteinExistence type="inferred from homology"/>
<dbReference type="Gene3D" id="6.10.140.2130">
    <property type="match status" value="1"/>
</dbReference>
<sequence length="393" mass="43784">MFVLNIEAELNIAFLFRSGSERSHKLTTTTHSQGCPTSPSLPNFRNVTQSIMVCEELPMNGNDASVCVESVSESNVGESASECPHALLSGVNTDSVTNIRIDDVPVLLFPTNTNSGDYNPVHCESQASGTSVESESYTDTVEASILEGYVGIEAKEPNLAAQPNKPVLRKPGQPSRLNIRKNQSNCSKNGVEFLRSDLPTHLTDDSDSDNPIEYRDSESYPRIPTTSSRSSDDDEEVPIGGLAAKVARRDTLALRLEAPPCKDDISGQTADDRRTLMHNASIKLARKLSERPSAEELENRNILRSPAVKTMEEKRKLLLRKLSFRPTIAQLKEQQIIQFNDYVEVTQAQAYDRKADKPWTRLTSMDKALIRKELNDFKATEMDVHEESRIFTR</sequence>
<accession>A0A0D8XQW1</accession>
<keyword evidence="7" id="KW-1185">Reference proteome</keyword>
<feature type="repeat" description="RPEL" evidence="4">
    <location>
        <begin position="316"/>
        <end position="341"/>
    </location>
</feature>
<dbReference type="PROSITE" id="PS51073">
    <property type="entry name" value="RPEL"/>
    <property type="match status" value="2"/>
</dbReference>
<comment type="similarity">
    <text evidence="1">Belongs to the phosphatase and actin regulator family.</text>
</comment>
<dbReference type="InterPro" id="IPR004018">
    <property type="entry name" value="RPEL_repeat"/>
</dbReference>
<organism evidence="6 7">
    <name type="scientific">Dictyocaulus viviparus</name>
    <name type="common">Bovine lungworm</name>
    <dbReference type="NCBI Taxonomy" id="29172"/>
    <lineage>
        <taxon>Eukaryota</taxon>
        <taxon>Metazoa</taxon>
        <taxon>Ecdysozoa</taxon>
        <taxon>Nematoda</taxon>
        <taxon>Chromadorea</taxon>
        <taxon>Rhabditida</taxon>
        <taxon>Rhabditina</taxon>
        <taxon>Rhabditomorpha</taxon>
        <taxon>Strongyloidea</taxon>
        <taxon>Metastrongylidae</taxon>
        <taxon>Dictyocaulus</taxon>
    </lineage>
</organism>
<evidence type="ECO:0000313" key="7">
    <source>
        <dbReference type="Proteomes" id="UP000053766"/>
    </source>
</evidence>
<dbReference type="GO" id="GO:0030036">
    <property type="term" value="P:actin cytoskeleton organization"/>
    <property type="evidence" value="ECO:0007669"/>
    <property type="project" value="TreeGrafter"/>
</dbReference>
<evidence type="ECO:0000256" key="4">
    <source>
        <dbReference type="PROSITE-ProRule" id="PRU00401"/>
    </source>
</evidence>
<keyword evidence="3" id="KW-0009">Actin-binding</keyword>
<keyword evidence="2" id="KW-0677">Repeat</keyword>
<evidence type="ECO:0000256" key="5">
    <source>
        <dbReference type="SAM" id="MobiDB-lite"/>
    </source>
</evidence>
<dbReference type="OrthoDB" id="5563016at2759"/>
<evidence type="ECO:0000256" key="3">
    <source>
        <dbReference type="ARBA" id="ARBA00023203"/>
    </source>
</evidence>
<protein>
    <submittedName>
        <fullName evidence="6">RPEL repeat protein</fullName>
    </submittedName>
</protein>
<evidence type="ECO:0000256" key="2">
    <source>
        <dbReference type="ARBA" id="ARBA00022737"/>
    </source>
</evidence>
<dbReference type="PANTHER" id="PTHR12751:SF18">
    <property type="entry name" value="PHOSPHATASE AND ACTIN REGULATOR 1"/>
    <property type="match status" value="1"/>
</dbReference>
<dbReference type="Gene3D" id="6.10.140.1750">
    <property type="match status" value="1"/>
</dbReference>
<dbReference type="SMART" id="SM00707">
    <property type="entry name" value="RPEL"/>
    <property type="match status" value="2"/>
</dbReference>
<dbReference type="PANTHER" id="PTHR12751">
    <property type="entry name" value="PHOSPHATASE AND ACTIN REGULATOR PHACTR"/>
    <property type="match status" value="1"/>
</dbReference>
<name>A0A0D8XQW1_DICVI</name>
<reference evidence="6 7" key="1">
    <citation type="submission" date="2013-11" db="EMBL/GenBank/DDBJ databases">
        <title>Draft genome of the bovine lungworm Dictyocaulus viviparus.</title>
        <authorList>
            <person name="Mitreva M."/>
        </authorList>
    </citation>
    <scope>NUCLEOTIDE SEQUENCE [LARGE SCALE GENOMIC DNA]</scope>
    <source>
        <strain evidence="6 7">HannoverDv2000</strain>
    </source>
</reference>
<dbReference type="AlphaFoldDB" id="A0A0D8XQW1"/>
<dbReference type="Proteomes" id="UP000053766">
    <property type="component" value="Unassembled WGS sequence"/>
</dbReference>
<dbReference type="Pfam" id="PF02755">
    <property type="entry name" value="RPEL"/>
    <property type="match status" value="1"/>
</dbReference>
<gene>
    <name evidence="6" type="ORF">DICVIV_07773</name>
</gene>
<evidence type="ECO:0000313" key="6">
    <source>
        <dbReference type="EMBL" id="KJH46167.1"/>
    </source>
</evidence>
<feature type="region of interest" description="Disordered" evidence="5">
    <location>
        <begin position="162"/>
        <end position="184"/>
    </location>
</feature>
<evidence type="ECO:0000256" key="1">
    <source>
        <dbReference type="ARBA" id="ARBA00009795"/>
    </source>
</evidence>